<evidence type="ECO:0000313" key="2">
    <source>
        <dbReference type="EMBL" id="CAH3026597.1"/>
    </source>
</evidence>
<reference evidence="2 3" key="1">
    <citation type="submission" date="2022-05" db="EMBL/GenBank/DDBJ databases">
        <authorList>
            <consortium name="Genoscope - CEA"/>
            <person name="William W."/>
        </authorList>
    </citation>
    <scope>NUCLEOTIDE SEQUENCE [LARGE SCALE GENOMIC DNA]</scope>
</reference>
<dbReference type="EMBL" id="CALNXI010000412">
    <property type="protein sequence ID" value="CAH3026597.1"/>
    <property type="molecule type" value="Genomic_DNA"/>
</dbReference>
<sequence>MGNTITDAKKQEQKENDAEIKEMLNTMNNMMTQKCAAISAQFKDAAVADPTLPIVAVVDKTEKYMLQIKQVANEDVTNGLNEVLSGDFMQGLKDSITGAMNVFLGDESEGESQETDFHVVYANNSLLRVDYLMYKYNFSSKGILHKFENAFCYVMQIGVLDLEKVNSQVLLYEMTKSIGNDNLENAARELDQLAQFGKKLYATIRDLNAAGKPDDEEKREPKTEEGEEHDEQGDY</sequence>
<name>A0ABN8MAR0_9CNID</name>
<feature type="compositionally biased region" description="Acidic residues" evidence="1">
    <location>
        <begin position="225"/>
        <end position="235"/>
    </location>
</feature>
<organism evidence="2 3">
    <name type="scientific">Porites evermanni</name>
    <dbReference type="NCBI Taxonomy" id="104178"/>
    <lineage>
        <taxon>Eukaryota</taxon>
        <taxon>Metazoa</taxon>
        <taxon>Cnidaria</taxon>
        <taxon>Anthozoa</taxon>
        <taxon>Hexacorallia</taxon>
        <taxon>Scleractinia</taxon>
        <taxon>Fungiina</taxon>
        <taxon>Poritidae</taxon>
        <taxon>Porites</taxon>
    </lineage>
</organism>
<protein>
    <submittedName>
        <fullName evidence="2">Uncharacterized protein</fullName>
    </submittedName>
</protein>
<proteinExistence type="predicted"/>
<keyword evidence="3" id="KW-1185">Reference proteome</keyword>
<evidence type="ECO:0000256" key="1">
    <source>
        <dbReference type="SAM" id="MobiDB-lite"/>
    </source>
</evidence>
<comment type="caution">
    <text evidence="2">The sequence shown here is derived from an EMBL/GenBank/DDBJ whole genome shotgun (WGS) entry which is preliminary data.</text>
</comment>
<dbReference type="Proteomes" id="UP001159427">
    <property type="component" value="Unassembled WGS sequence"/>
</dbReference>
<evidence type="ECO:0000313" key="3">
    <source>
        <dbReference type="Proteomes" id="UP001159427"/>
    </source>
</evidence>
<feature type="compositionally biased region" description="Basic and acidic residues" evidence="1">
    <location>
        <begin position="212"/>
        <end position="224"/>
    </location>
</feature>
<accession>A0ABN8MAR0</accession>
<feature type="region of interest" description="Disordered" evidence="1">
    <location>
        <begin position="207"/>
        <end position="235"/>
    </location>
</feature>
<gene>
    <name evidence="2" type="ORF">PEVE_00029481</name>
</gene>